<evidence type="ECO:0000259" key="3">
    <source>
        <dbReference type="Pfam" id="PF01504"/>
    </source>
</evidence>
<sequence>MAYQWNLSTSTANPRELLDDEDKKGRPSGVGEAATAKACLHQSVAAKETEVATLMAALGELNIHSPTVLTRKSCESSHWQIDRDCEFLEAERIIDYSLLVGLQFRDDNRGDKMGLLPFLLHAGYLISSKAKMKKLGEEKGIIILFVISQR</sequence>
<organism evidence="4 5">
    <name type="scientific">Corchorus capsularis</name>
    <name type="common">Jute</name>
    <dbReference type="NCBI Taxonomy" id="210143"/>
    <lineage>
        <taxon>Eukaryota</taxon>
        <taxon>Viridiplantae</taxon>
        <taxon>Streptophyta</taxon>
        <taxon>Embryophyta</taxon>
        <taxon>Tracheophyta</taxon>
        <taxon>Spermatophyta</taxon>
        <taxon>Magnoliopsida</taxon>
        <taxon>eudicotyledons</taxon>
        <taxon>Gunneridae</taxon>
        <taxon>Pentapetalae</taxon>
        <taxon>rosids</taxon>
        <taxon>malvids</taxon>
        <taxon>Malvales</taxon>
        <taxon>Malvaceae</taxon>
        <taxon>Grewioideae</taxon>
        <taxon>Apeibeae</taxon>
        <taxon>Corchorus</taxon>
    </lineage>
</organism>
<dbReference type="Gramene" id="OMP01315">
    <property type="protein sequence ID" value="OMP01315"/>
    <property type="gene ID" value="CCACVL1_03120"/>
</dbReference>
<evidence type="ECO:0000313" key="5">
    <source>
        <dbReference type="Proteomes" id="UP000188268"/>
    </source>
</evidence>
<dbReference type="OrthoDB" id="70770at2759"/>
<gene>
    <name evidence="4" type="ORF">CCACVL1_03120</name>
</gene>
<dbReference type="Gene3D" id="3.30.810.10">
    <property type="entry name" value="2-Layer Sandwich"/>
    <property type="match status" value="1"/>
</dbReference>
<feature type="domain" description="PIPK" evidence="3">
    <location>
        <begin position="62"/>
        <end position="111"/>
    </location>
</feature>
<dbReference type="InterPro" id="IPR002498">
    <property type="entry name" value="PInositol-4-P-4/5-kinase_core"/>
</dbReference>
<proteinExistence type="predicted"/>
<dbReference type="SUPFAM" id="SSF56104">
    <property type="entry name" value="SAICAR synthase-like"/>
    <property type="match status" value="1"/>
</dbReference>
<dbReference type="STRING" id="210143.A0A1R3K2K4"/>
<feature type="region of interest" description="Disordered" evidence="2">
    <location>
        <begin position="1"/>
        <end position="30"/>
    </location>
</feature>
<protein>
    <submittedName>
        <fullName evidence="4">Phosphatidylinositol-4-phosphate 5-kinase, core</fullName>
    </submittedName>
</protein>
<name>A0A1R3K2K4_COCAP</name>
<accession>A0A1R3K2K4</accession>
<dbReference type="GO" id="GO:0046488">
    <property type="term" value="P:phosphatidylinositol metabolic process"/>
    <property type="evidence" value="ECO:0007669"/>
    <property type="project" value="InterPro"/>
</dbReference>
<evidence type="ECO:0000313" key="4">
    <source>
        <dbReference type="EMBL" id="OMP01315.1"/>
    </source>
</evidence>
<comment type="caution">
    <text evidence="4">The sequence shown here is derived from an EMBL/GenBank/DDBJ whole genome shotgun (WGS) entry which is preliminary data.</text>
</comment>
<evidence type="ECO:0000256" key="1">
    <source>
        <dbReference type="ARBA" id="ARBA00022777"/>
    </source>
</evidence>
<keyword evidence="1 4" id="KW-0808">Transferase</keyword>
<dbReference type="GO" id="GO:0052742">
    <property type="term" value="F:phosphatidylinositol kinase activity"/>
    <property type="evidence" value="ECO:0007669"/>
    <property type="project" value="InterPro"/>
</dbReference>
<dbReference type="EMBL" id="AWWV01006455">
    <property type="protein sequence ID" value="OMP01315.1"/>
    <property type="molecule type" value="Genomic_DNA"/>
</dbReference>
<dbReference type="InterPro" id="IPR027483">
    <property type="entry name" value="PInositol-4-P-4/5-kinase_C_sf"/>
</dbReference>
<evidence type="ECO:0000256" key="2">
    <source>
        <dbReference type="SAM" id="MobiDB-lite"/>
    </source>
</evidence>
<dbReference type="AlphaFoldDB" id="A0A1R3K2K4"/>
<keyword evidence="1 4" id="KW-0418">Kinase</keyword>
<dbReference type="Proteomes" id="UP000188268">
    <property type="component" value="Unassembled WGS sequence"/>
</dbReference>
<keyword evidence="5" id="KW-1185">Reference proteome</keyword>
<feature type="compositionally biased region" description="Polar residues" evidence="2">
    <location>
        <begin position="1"/>
        <end position="13"/>
    </location>
</feature>
<reference evidence="4 5" key="1">
    <citation type="submission" date="2013-09" db="EMBL/GenBank/DDBJ databases">
        <title>Corchorus capsularis genome sequencing.</title>
        <authorList>
            <person name="Alam M."/>
            <person name="Haque M.S."/>
            <person name="Islam M.S."/>
            <person name="Emdad E.M."/>
            <person name="Islam M.M."/>
            <person name="Ahmed B."/>
            <person name="Halim A."/>
            <person name="Hossen Q.M.M."/>
            <person name="Hossain M.Z."/>
            <person name="Ahmed R."/>
            <person name="Khan M.M."/>
            <person name="Islam R."/>
            <person name="Rashid M.M."/>
            <person name="Khan S.A."/>
            <person name="Rahman M.S."/>
            <person name="Alam M."/>
        </authorList>
    </citation>
    <scope>NUCLEOTIDE SEQUENCE [LARGE SCALE GENOMIC DNA]</scope>
    <source>
        <strain evidence="5">cv. CVL-1</strain>
        <tissue evidence="4">Whole seedling</tissue>
    </source>
</reference>
<dbReference type="Pfam" id="PF01504">
    <property type="entry name" value="PIP5K"/>
    <property type="match status" value="1"/>
</dbReference>